<keyword evidence="2" id="KW-1185">Reference proteome</keyword>
<dbReference type="EMBL" id="BPLR01000801">
    <property type="protein sequence ID" value="GIY97576.1"/>
    <property type="molecule type" value="Genomic_DNA"/>
</dbReference>
<sequence length="79" mass="8809">MPEEVEVIKTISLDFTNQGALKAADTNNNWWPEEITRSPHRTRCVFHSNPLPTGMALLNPSCNPSCSAEYDPGTSSFER</sequence>
<comment type="caution">
    <text evidence="1">The sequence shown here is derived from an EMBL/GenBank/DDBJ whole genome shotgun (WGS) entry which is preliminary data.</text>
</comment>
<protein>
    <submittedName>
        <fullName evidence="1">Uncharacterized protein</fullName>
    </submittedName>
</protein>
<proteinExistence type="predicted"/>
<dbReference type="Proteomes" id="UP001054945">
    <property type="component" value="Unassembled WGS sequence"/>
</dbReference>
<name>A0AAV4XUC6_CAEEX</name>
<accession>A0AAV4XUC6</accession>
<reference evidence="1 2" key="1">
    <citation type="submission" date="2021-06" db="EMBL/GenBank/DDBJ databases">
        <title>Caerostris extrusa draft genome.</title>
        <authorList>
            <person name="Kono N."/>
            <person name="Arakawa K."/>
        </authorList>
    </citation>
    <scope>NUCLEOTIDE SEQUENCE [LARGE SCALE GENOMIC DNA]</scope>
</reference>
<dbReference type="AlphaFoldDB" id="A0AAV4XUC6"/>
<evidence type="ECO:0000313" key="2">
    <source>
        <dbReference type="Proteomes" id="UP001054945"/>
    </source>
</evidence>
<gene>
    <name evidence="1" type="ORF">CEXT_24801</name>
</gene>
<evidence type="ECO:0000313" key="1">
    <source>
        <dbReference type="EMBL" id="GIY97576.1"/>
    </source>
</evidence>
<organism evidence="1 2">
    <name type="scientific">Caerostris extrusa</name>
    <name type="common">Bark spider</name>
    <name type="synonym">Caerostris bankana</name>
    <dbReference type="NCBI Taxonomy" id="172846"/>
    <lineage>
        <taxon>Eukaryota</taxon>
        <taxon>Metazoa</taxon>
        <taxon>Ecdysozoa</taxon>
        <taxon>Arthropoda</taxon>
        <taxon>Chelicerata</taxon>
        <taxon>Arachnida</taxon>
        <taxon>Araneae</taxon>
        <taxon>Araneomorphae</taxon>
        <taxon>Entelegynae</taxon>
        <taxon>Araneoidea</taxon>
        <taxon>Araneidae</taxon>
        <taxon>Caerostris</taxon>
    </lineage>
</organism>